<evidence type="ECO:0000256" key="1">
    <source>
        <dbReference type="SAM" id="MobiDB-lite"/>
    </source>
</evidence>
<keyword evidence="3" id="KW-1185">Reference proteome</keyword>
<evidence type="ECO:0000313" key="2">
    <source>
        <dbReference type="EMBL" id="GAA0277075.1"/>
    </source>
</evidence>
<evidence type="ECO:0000313" key="3">
    <source>
        <dbReference type="Proteomes" id="UP001501867"/>
    </source>
</evidence>
<feature type="region of interest" description="Disordered" evidence="1">
    <location>
        <begin position="1"/>
        <end position="44"/>
    </location>
</feature>
<dbReference type="EMBL" id="BAAABV010000010">
    <property type="protein sequence ID" value="GAA0277075.1"/>
    <property type="molecule type" value="Genomic_DNA"/>
</dbReference>
<accession>A0ABP3ET34</accession>
<name>A0ABP3ET34_9ACTN</name>
<reference evidence="3" key="1">
    <citation type="journal article" date="2019" name="Int. J. Syst. Evol. Microbiol.">
        <title>The Global Catalogue of Microorganisms (GCM) 10K type strain sequencing project: providing services to taxonomists for standard genome sequencing and annotation.</title>
        <authorList>
            <consortium name="The Broad Institute Genomics Platform"/>
            <consortium name="The Broad Institute Genome Sequencing Center for Infectious Disease"/>
            <person name="Wu L."/>
            <person name="Ma J."/>
        </authorList>
    </citation>
    <scope>NUCLEOTIDE SEQUENCE [LARGE SCALE GENOMIC DNA]</scope>
    <source>
        <strain evidence="3">JCM 4505</strain>
    </source>
</reference>
<sequence>MCSDKQGTQRSDREAVLNAAGEGATDGEIPLSWPEPTGGSAPSPALLAWARAGWERFVDSMEEDLDE</sequence>
<proteinExistence type="predicted"/>
<protein>
    <recommendedName>
        <fullName evidence="4">DUF397 domain-containing protein</fullName>
    </recommendedName>
</protein>
<dbReference type="Proteomes" id="UP001501867">
    <property type="component" value="Unassembled WGS sequence"/>
</dbReference>
<gene>
    <name evidence="2" type="ORF">GCM10010302_13410</name>
</gene>
<organism evidence="2 3">
    <name type="scientific">Streptomyces polychromogenes</name>
    <dbReference type="NCBI Taxonomy" id="67342"/>
    <lineage>
        <taxon>Bacteria</taxon>
        <taxon>Bacillati</taxon>
        <taxon>Actinomycetota</taxon>
        <taxon>Actinomycetes</taxon>
        <taxon>Kitasatosporales</taxon>
        <taxon>Streptomycetaceae</taxon>
        <taxon>Streptomyces</taxon>
    </lineage>
</organism>
<comment type="caution">
    <text evidence="2">The sequence shown here is derived from an EMBL/GenBank/DDBJ whole genome shotgun (WGS) entry which is preliminary data.</text>
</comment>
<evidence type="ECO:0008006" key="4">
    <source>
        <dbReference type="Google" id="ProtNLM"/>
    </source>
</evidence>